<organism evidence="3 4">
    <name type="scientific">Brassica napus</name>
    <name type="common">Rape</name>
    <dbReference type="NCBI Taxonomy" id="3708"/>
    <lineage>
        <taxon>Eukaryota</taxon>
        <taxon>Viridiplantae</taxon>
        <taxon>Streptophyta</taxon>
        <taxon>Embryophyta</taxon>
        <taxon>Tracheophyta</taxon>
        <taxon>Spermatophyta</taxon>
        <taxon>Magnoliopsida</taxon>
        <taxon>eudicotyledons</taxon>
        <taxon>Gunneridae</taxon>
        <taxon>Pentapetalae</taxon>
        <taxon>rosids</taxon>
        <taxon>malvids</taxon>
        <taxon>Brassicales</taxon>
        <taxon>Brassicaceae</taxon>
        <taxon>Brassiceae</taxon>
        <taxon>Brassica</taxon>
    </lineage>
</organism>
<dbReference type="Pfam" id="PF09331">
    <property type="entry name" value="DUF1985"/>
    <property type="match status" value="1"/>
</dbReference>
<feature type="compositionally biased region" description="Basic residues" evidence="1">
    <location>
        <begin position="217"/>
        <end position="229"/>
    </location>
</feature>
<reference evidence="3 4" key="1">
    <citation type="submission" date="2021-05" db="EMBL/GenBank/DDBJ databases">
        <title>Genome Assembly of Synthetic Allotetraploid Brassica napus Reveals Homoeologous Exchanges between Subgenomes.</title>
        <authorList>
            <person name="Davis J.T."/>
        </authorList>
    </citation>
    <scope>NUCLEOTIDE SEQUENCE [LARGE SCALE GENOMIC DNA]</scope>
    <source>
        <strain evidence="4">cv. Da-Ae</strain>
        <tissue evidence="3">Seedling</tissue>
    </source>
</reference>
<dbReference type="EMBL" id="JAGKQM010000013">
    <property type="protein sequence ID" value="KAH0893917.1"/>
    <property type="molecule type" value="Genomic_DNA"/>
</dbReference>
<feature type="compositionally biased region" description="Polar residues" evidence="1">
    <location>
        <begin position="233"/>
        <end position="246"/>
    </location>
</feature>
<comment type="caution">
    <text evidence="3">The sequence shown here is derived from an EMBL/GenBank/DDBJ whole genome shotgun (WGS) entry which is preliminary data.</text>
</comment>
<feature type="compositionally biased region" description="Polar residues" evidence="1">
    <location>
        <begin position="350"/>
        <end position="359"/>
    </location>
</feature>
<protein>
    <recommendedName>
        <fullName evidence="2">DUF1985 domain-containing protein</fullName>
    </recommendedName>
</protein>
<gene>
    <name evidence="3" type="ORF">HID58_056346</name>
</gene>
<sequence>MLAFVHDVLRSTSEFQTIRDSCFGKLFDMPARQCPVSCKLIHSLLSRQLIVDDPHTLWTALSGQPLRFGLQEFGTITGLPCGAFPVGHLPPKNKRNQALKDQILNKLIAPRSSLTIMELEEDHLPDYPSININDVLTIKAEENCHVWYFHLSVTPIIPIEIQTDPGWGVWPDIVNDERLAYMEELIADKRPFKKWMWPGGNTSLPLIPPSTVEEKPVHKKALKSKHTGKNKPLQPNRSTRKTSTAQKQRRISNYFVHNGSTSSKSHEQLLEIITELSSQVTDVQAEQKRLLEMIEKLKQRPHTKRSSITSLLPRMKKFKKRRRQKSHSFSSLAHRFSMQQHAPIHKSPDHSSPVQTSPSPERKYPIHISPVHQSENQSPLLHVSVVHTSPVHTTPECPVATPMTSLARRGVIYDASDHSNSPLSHHLLYQGLEIFEPIYDQTPADDGLELPFTPQPPLSPITRPHLTPNPSPTKSTDSGSGLAQHAASVNVFSATASSSRIPHHNALVEDFNN</sequence>
<feature type="region of interest" description="Disordered" evidence="1">
    <location>
        <begin position="207"/>
        <end position="251"/>
    </location>
</feature>
<name>A0ABQ8ANY9_BRANA</name>
<dbReference type="InterPro" id="IPR015410">
    <property type="entry name" value="DUF1985"/>
</dbReference>
<feature type="region of interest" description="Disordered" evidence="1">
    <location>
        <begin position="452"/>
        <end position="484"/>
    </location>
</feature>
<evidence type="ECO:0000313" key="3">
    <source>
        <dbReference type="EMBL" id="KAH0893917.1"/>
    </source>
</evidence>
<feature type="domain" description="DUF1985" evidence="2">
    <location>
        <begin position="45"/>
        <end position="119"/>
    </location>
</feature>
<dbReference type="PANTHER" id="PTHR48449">
    <property type="entry name" value="DUF1985 DOMAIN-CONTAINING PROTEIN"/>
    <property type="match status" value="1"/>
</dbReference>
<accession>A0ABQ8ANY9</accession>
<proteinExistence type="predicted"/>
<dbReference type="PANTHER" id="PTHR48449:SF1">
    <property type="entry name" value="DUF1985 DOMAIN-CONTAINING PROTEIN"/>
    <property type="match status" value="1"/>
</dbReference>
<dbReference type="Proteomes" id="UP000824890">
    <property type="component" value="Unassembled WGS sequence"/>
</dbReference>
<feature type="compositionally biased region" description="Polar residues" evidence="1">
    <location>
        <begin position="472"/>
        <end position="481"/>
    </location>
</feature>
<feature type="region of interest" description="Disordered" evidence="1">
    <location>
        <begin position="340"/>
        <end position="362"/>
    </location>
</feature>
<evidence type="ECO:0000259" key="2">
    <source>
        <dbReference type="Pfam" id="PF09331"/>
    </source>
</evidence>
<evidence type="ECO:0000256" key="1">
    <source>
        <dbReference type="SAM" id="MobiDB-lite"/>
    </source>
</evidence>
<evidence type="ECO:0000313" key="4">
    <source>
        <dbReference type="Proteomes" id="UP000824890"/>
    </source>
</evidence>
<keyword evidence="4" id="KW-1185">Reference proteome</keyword>